<reference evidence="2 3" key="2">
    <citation type="journal article" date="2011" name="Mol. Biol. Evol.">
        <title>Unity in variety--the pan-genome of the Chlamydiae.</title>
        <authorList>
            <person name="Collingro A."/>
            <person name="Tischler P."/>
            <person name="Weinmaier T."/>
            <person name="Penz T."/>
            <person name="Heinz E."/>
            <person name="Brunham R.C."/>
            <person name="Read T.D."/>
            <person name="Bavoil P.M."/>
            <person name="Sachse K."/>
            <person name="Kahane S."/>
            <person name="Friedman M.G."/>
            <person name="Rattei T."/>
            <person name="Myers G.S."/>
            <person name="Horn M."/>
        </authorList>
    </citation>
    <scope>NUCLEOTIDE SEQUENCE [LARGE SCALE GENOMIC DNA]</scope>
    <source>
        <strain evidence="3">ATCC VR-1471 / Z</strain>
    </source>
</reference>
<organism evidence="2 3">
    <name type="scientific">Simkania negevensis (strain ATCC VR-1471 / DSM 27360 / Z)</name>
    <dbReference type="NCBI Taxonomy" id="331113"/>
    <lineage>
        <taxon>Bacteria</taxon>
        <taxon>Pseudomonadati</taxon>
        <taxon>Chlamydiota</taxon>
        <taxon>Chlamydiia</taxon>
        <taxon>Parachlamydiales</taxon>
        <taxon>Simkaniaceae</taxon>
        <taxon>Simkania</taxon>
    </lineage>
</organism>
<keyword evidence="3" id="KW-1185">Reference proteome</keyword>
<evidence type="ECO:0000313" key="3">
    <source>
        <dbReference type="Proteomes" id="UP000000496"/>
    </source>
</evidence>
<dbReference type="SUPFAM" id="SSF48403">
    <property type="entry name" value="Ankyrin repeat"/>
    <property type="match status" value="1"/>
</dbReference>
<dbReference type="Pfam" id="PF00023">
    <property type="entry name" value="Ank"/>
    <property type="match status" value="1"/>
</dbReference>
<evidence type="ECO:0000256" key="1">
    <source>
        <dbReference type="PROSITE-ProRule" id="PRU00023"/>
    </source>
</evidence>
<dbReference type="EMBL" id="FR872582">
    <property type="protein sequence ID" value="CCB88151.1"/>
    <property type="molecule type" value="Genomic_DNA"/>
</dbReference>
<dbReference type="InterPro" id="IPR036770">
    <property type="entry name" value="Ankyrin_rpt-contain_sf"/>
</dbReference>
<dbReference type="Gene3D" id="1.25.40.20">
    <property type="entry name" value="Ankyrin repeat-containing domain"/>
    <property type="match status" value="1"/>
</dbReference>
<dbReference type="AlphaFoldDB" id="F8L603"/>
<accession>F8L603</accession>
<protein>
    <submittedName>
        <fullName evidence="2">Uncharacterized protein</fullName>
    </submittedName>
</protein>
<evidence type="ECO:0000313" key="2">
    <source>
        <dbReference type="EMBL" id="CCB88151.1"/>
    </source>
</evidence>
<proteinExistence type="predicted"/>
<gene>
    <name evidence="2" type="ordered locus">SNE_A02740</name>
</gene>
<sequence length="46" mass="5082">MVSHPAHRKTSHLASLDGYEKVVELLLKGGAKVDEEDKNGWTALYS</sequence>
<keyword evidence="1" id="KW-0040">ANK repeat</keyword>
<dbReference type="RefSeq" id="WP_013942618.1">
    <property type="nucleotide sequence ID" value="NC_015713.1"/>
</dbReference>
<dbReference type="InterPro" id="IPR002110">
    <property type="entry name" value="Ankyrin_rpt"/>
</dbReference>
<reference key="1">
    <citation type="journal article" date="2011" name="Mol. Biol. Evol.">
        <title>Unity in variety -- the pan-genome of the Chlamydiae.</title>
        <authorList>
            <person name="Collingro A."/>
            <person name="Tischler P."/>
            <person name="Weinmaier T."/>
            <person name="Penz T."/>
            <person name="Heinz E."/>
            <person name="Brunham R.C."/>
            <person name="Read T.D."/>
            <person name="Bavoil P.M."/>
            <person name="Sachse K."/>
            <person name="Kahane S."/>
            <person name="Friedman M.G."/>
            <person name="Rattei T."/>
            <person name="Myers G.S.A."/>
            <person name="Horn M."/>
        </authorList>
    </citation>
    <scope>NUCLEOTIDE SEQUENCE</scope>
    <source>
        <strain>Z</strain>
    </source>
</reference>
<dbReference type="KEGG" id="sng:SNE_A02740"/>
<feature type="repeat" description="ANK" evidence="1">
    <location>
        <begin position="12"/>
        <end position="38"/>
    </location>
</feature>
<dbReference type="HOGENOM" id="CLU_3189036_0_0_0"/>
<name>F8L603_SIMNZ</name>
<dbReference type="Proteomes" id="UP000000496">
    <property type="component" value="Chromosome gsn.131"/>
</dbReference>
<dbReference type="STRING" id="331113.SNE_A02740"/>
<dbReference type="PROSITE" id="PS50088">
    <property type="entry name" value="ANK_REPEAT"/>
    <property type="match status" value="1"/>
</dbReference>
<dbReference type="eggNOG" id="COG0666">
    <property type="taxonomic scope" value="Bacteria"/>
</dbReference>